<evidence type="ECO:0000313" key="9">
    <source>
        <dbReference type="EMBL" id="BBF87239.1"/>
    </source>
</evidence>
<dbReference type="GO" id="GO:0046872">
    <property type="term" value="F:metal ion binding"/>
    <property type="evidence" value="ECO:0007669"/>
    <property type="project" value="InterPro"/>
</dbReference>
<keyword evidence="6" id="KW-0732">Signal</keyword>
<dbReference type="InterPro" id="IPR007863">
    <property type="entry name" value="Peptidase_M16_C"/>
</dbReference>
<evidence type="ECO:0000256" key="1">
    <source>
        <dbReference type="ARBA" id="ARBA00007261"/>
    </source>
</evidence>
<proteinExistence type="inferred from homology"/>
<dbReference type="OrthoDB" id="9811314at2"/>
<keyword evidence="4" id="KW-0862">Zinc</keyword>
<keyword evidence="3 9" id="KW-0378">Hydrolase</keyword>
<dbReference type="Proteomes" id="UP000198290">
    <property type="component" value="Chromosome"/>
</dbReference>
<evidence type="ECO:0000256" key="4">
    <source>
        <dbReference type="ARBA" id="ARBA00022833"/>
    </source>
</evidence>
<dbReference type="KEGG" id="amah:DLM_3654"/>
<dbReference type="RefSeq" id="WP_089086404.1">
    <property type="nucleotide sequence ID" value="NZ_AP018823.1"/>
</dbReference>
<feature type="domain" description="Peptidase M16 N-terminal" evidence="7">
    <location>
        <begin position="56"/>
        <end position="174"/>
    </location>
</feature>
<sequence>MKNLVTLARWFCLLAAYGLTTLLSTHAAAQTVEPFRWDPAIHRGTLPNGLRYFIVPTSQPADTLGIQLLVNAGSLEEDDSQSGVAHLVEHMVFHESREVPEGIARRMAAMGWRSGVQYNAMTNYERTLYMLNLSGKAHLAQWDQGLFLLSQIAGHARISERSLVQERRVVLEEWRSKLGARERMEQQRRLLLRDGGLQPLRPTIGTERSIRTQPAASLQRFYQRWYQPNNMTLLVVGDVDVAQVEARIRHWFAERPAAVLPVRADRNPVLGNTLRTNRLQDTENRSSQVGWVLRSRSSLAQDSAGFRTRLLDNLAEKLLKQELARYQPLRPAGVRSVVARKGFIGGTTFTLGFAATVDPGAHQAGMQHLLQLQRLLLAQAPDDTKLTQLRQDLLALARRSPRSSAGWDAQKWLQELQSAVTDERVLQDPAQKGPMAEAILAGISNDEVIAHLRGWLQSPDRLLFMMAPGLKPVPLPTPQQVLALQADLAAKPLPVLPLASAPASVPLPALPPALPAAGSTLLWRDEAQQVAMWQLANGDRLVWQYRPNQNGKLRYLADSAAGYRLPGADGWQWQLAAQLAAATAPAGWQTTQLQRWEQAEHVRLSQSQTAQRLTQSASIPADKLATLWHYYQTRQLHAGIDPTLLRLQQDSLGRDNSASSQAYAALDKLRYAQTAADQAPTVAALSRQTPAGLLALWQQLTARPVTHYLSGAASETEVLAAAKLYLAAIPRQPDAAAARALLPLPGRFESRHAIAREPVARVQAYGSVPMVWQGERALQVATLGRALHAALRKSLREEAAGVYSVQFSLKLDPDTDRLESEWQFSTDPARLDELLARVRTILAQPAAVLDDAILQPALEDGRQQASARLNDDDSRFNRLQLSVRHYGDSRYLAQTAQLAGALDAATVRTLAAGLQLEQNLALLLTLPDPKLMETQP</sequence>
<dbReference type="GO" id="GO:0006508">
    <property type="term" value="P:proteolysis"/>
    <property type="evidence" value="ECO:0007669"/>
    <property type="project" value="UniProtKB-KW"/>
</dbReference>
<accession>A0A3G9GKV9</accession>
<evidence type="ECO:0000313" key="10">
    <source>
        <dbReference type="Proteomes" id="UP000198290"/>
    </source>
</evidence>
<dbReference type="AlphaFoldDB" id="A0A3G9GKV9"/>
<dbReference type="SUPFAM" id="SSF63411">
    <property type="entry name" value="LuxS/MPP-like metallohydrolase"/>
    <property type="match status" value="3"/>
</dbReference>
<evidence type="ECO:0000259" key="8">
    <source>
        <dbReference type="Pfam" id="PF05193"/>
    </source>
</evidence>
<dbReference type="InterPro" id="IPR050626">
    <property type="entry name" value="Peptidase_M16"/>
</dbReference>
<organism evidence="9 10">
    <name type="scientific">Aquitalea magnusonii</name>
    <dbReference type="NCBI Taxonomy" id="332411"/>
    <lineage>
        <taxon>Bacteria</taxon>
        <taxon>Pseudomonadati</taxon>
        <taxon>Pseudomonadota</taxon>
        <taxon>Betaproteobacteria</taxon>
        <taxon>Neisseriales</taxon>
        <taxon>Chromobacteriaceae</taxon>
        <taxon>Aquitalea</taxon>
    </lineage>
</organism>
<protein>
    <submittedName>
        <fullName evidence="9">Probable zinc protease pqqL</fullName>
        <ecNumber evidence="9">3.4.-.-</ecNumber>
    </submittedName>
</protein>
<comment type="similarity">
    <text evidence="1">Belongs to the peptidase M16 family.</text>
</comment>
<feature type="signal peptide" evidence="6">
    <location>
        <begin position="1"/>
        <end position="27"/>
    </location>
</feature>
<reference evidence="10" key="1">
    <citation type="journal article" date="2017" name="Biotechnol. Biofuels">
        <title>Evaluation of environmental bacterial communities as a factor affecting the growth of duckweed Lemna minor.</title>
        <authorList>
            <person name="Ishizawa H."/>
            <person name="Kuroda M."/>
            <person name="Morikawa M."/>
            <person name="Ike M."/>
        </authorList>
    </citation>
    <scope>NUCLEOTIDE SEQUENCE [LARGE SCALE GENOMIC DNA]</scope>
    <source>
        <strain evidence="10">H3</strain>
    </source>
</reference>
<dbReference type="Pfam" id="PF05193">
    <property type="entry name" value="Peptidase_M16_C"/>
    <property type="match status" value="1"/>
</dbReference>
<dbReference type="InterPro" id="IPR011765">
    <property type="entry name" value="Pept_M16_N"/>
</dbReference>
<dbReference type="InterPro" id="IPR011249">
    <property type="entry name" value="Metalloenz_LuxS/M16"/>
</dbReference>
<name>A0A3G9GKV9_9NEIS</name>
<dbReference type="EMBL" id="AP018823">
    <property type="protein sequence ID" value="BBF87239.1"/>
    <property type="molecule type" value="Genomic_DNA"/>
</dbReference>
<dbReference type="PANTHER" id="PTHR43690:SF34">
    <property type="entry name" value="ZINC PROTEASE PQQL-LIKE"/>
    <property type="match status" value="1"/>
</dbReference>
<evidence type="ECO:0000256" key="2">
    <source>
        <dbReference type="ARBA" id="ARBA00022670"/>
    </source>
</evidence>
<reference evidence="9 10" key="2">
    <citation type="journal article" date="2017" name="Genome Announc.">
        <title>Draft genome sequence of Aquitalea magnusonii strain H3, a plant growth-promoting bacterium of duckweed Lemna minor.</title>
        <authorList>
            <person name="Ishizawa H."/>
            <person name="Kuroda M."/>
            <person name="Ike M."/>
        </authorList>
    </citation>
    <scope>NUCLEOTIDE SEQUENCE [LARGE SCALE GENOMIC DNA]</scope>
    <source>
        <strain evidence="9 10">H3</strain>
    </source>
</reference>
<evidence type="ECO:0000256" key="3">
    <source>
        <dbReference type="ARBA" id="ARBA00022801"/>
    </source>
</evidence>
<evidence type="ECO:0000259" key="7">
    <source>
        <dbReference type="Pfam" id="PF00675"/>
    </source>
</evidence>
<keyword evidence="5" id="KW-0482">Metalloprotease</keyword>
<reference evidence="10" key="3">
    <citation type="journal article" date="2017" name="Plant Physiol. Biochem.">
        <title>Differential oxidative and antioxidative response of duckweed Lemna minor toward plant growth promoting/inhibiting bacteria.</title>
        <authorList>
            <person name="Ishizawa H."/>
            <person name="Kuroda M."/>
            <person name="Morikawa M."/>
            <person name="Ike M."/>
        </authorList>
    </citation>
    <scope>NUCLEOTIDE SEQUENCE [LARGE SCALE GENOMIC DNA]</scope>
    <source>
        <strain evidence="10">H3</strain>
    </source>
</reference>
<dbReference type="EC" id="3.4.-.-" evidence="9"/>
<keyword evidence="10" id="KW-1185">Reference proteome</keyword>
<evidence type="ECO:0000256" key="6">
    <source>
        <dbReference type="SAM" id="SignalP"/>
    </source>
</evidence>
<feature type="domain" description="Peptidase M16 C-terminal" evidence="8">
    <location>
        <begin position="216"/>
        <end position="304"/>
    </location>
</feature>
<evidence type="ECO:0000256" key="5">
    <source>
        <dbReference type="ARBA" id="ARBA00023049"/>
    </source>
</evidence>
<dbReference type="PANTHER" id="PTHR43690">
    <property type="entry name" value="NARDILYSIN"/>
    <property type="match status" value="1"/>
</dbReference>
<dbReference type="GO" id="GO:0008237">
    <property type="term" value="F:metallopeptidase activity"/>
    <property type="evidence" value="ECO:0007669"/>
    <property type="project" value="UniProtKB-KW"/>
</dbReference>
<keyword evidence="2 9" id="KW-0645">Protease</keyword>
<gene>
    <name evidence="9" type="ORF">DLM_3654</name>
</gene>
<feature type="chain" id="PRO_5018332552" evidence="6">
    <location>
        <begin position="28"/>
        <end position="936"/>
    </location>
</feature>
<dbReference type="Pfam" id="PF00675">
    <property type="entry name" value="Peptidase_M16"/>
    <property type="match status" value="1"/>
</dbReference>
<dbReference type="Gene3D" id="3.30.830.10">
    <property type="entry name" value="Metalloenzyme, LuxS/M16 peptidase-like"/>
    <property type="match status" value="2"/>
</dbReference>